<keyword evidence="1" id="KW-0732">Signal</keyword>
<proteinExistence type="predicted"/>
<dbReference type="InterPro" id="IPR029045">
    <property type="entry name" value="ClpP/crotonase-like_dom_sf"/>
</dbReference>
<reference evidence="2" key="2">
    <citation type="submission" date="2020-09" db="EMBL/GenBank/DDBJ databases">
        <authorList>
            <person name="Sun Q."/>
            <person name="Zhou Y."/>
        </authorList>
    </citation>
    <scope>NUCLEOTIDE SEQUENCE</scope>
    <source>
        <strain evidence="2">CGMCC 1.15447</strain>
    </source>
</reference>
<protein>
    <recommendedName>
        <fullName evidence="4">Tail specific protease domain-containing protein</fullName>
    </recommendedName>
</protein>
<dbReference type="RefSeq" id="WP_188759651.1">
    <property type="nucleotide sequence ID" value="NZ_BMJB01000001.1"/>
</dbReference>
<evidence type="ECO:0000313" key="2">
    <source>
        <dbReference type="EMBL" id="GGA73213.1"/>
    </source>
</evidence>
<dbReference type="EMBL" id="BMJB01000001">
    <property type="protein sequence ID" value="GGA73213.1"/>
    <property type="molecule type" value="Genomic_DNA"/>
</dbReference>
<comment type="caution">
    <text evidence="2">The sequence shown here is derived from an EMBL/GenBank/DDBJ whole genome shotgun (WGS) entry which is preliminary data.</text>
</comment>
<dbReference type="SUPFAM" id="SSF52096">
    <property type="entry name" value="ClpP/crotonase"/>
    <property type="match status" value="1"/>
</dbReference>
<organism evidence="2 3">
    <name type="scientific">Edaphobacter acidisoli</name>
    <dbReference type="NCBI Taxonomy" id="2040573"/>
    <lineage>
        <taxon>Bacteria</taxon>
        <taxon>Pseudomonadati</taxon>
        <taxon>Acidobacteriota</taxon>
        <taxon>Terriglobia</taxon>
        <taxon>Terriglobales</taxon>
        <taxon>Acidobacteriaceae</taxon>
        <taxon>Edaphobacter</taxon>
    </lineage>
</organism>
<dbReference type="Gene3D" id="3.90.226.10">
    <property type="entry name" value="2-enoyl-CoA Hydratase, Chain A, domain 1"/>
    <property type="match status" value="1"/>
</dbReference>
<evidence type="ECO:0000256" key="1">
    <source>
        <dbReference type="SAM" id="SignalP"/>
    </source>
</evidence>
<feature type="signal peptide" evidence="1">
    <location>
        <begin position="1"/>
        <end position="21"/>
    </location>
</feature>
<reference evidence="2" key="1">
    <citation type="journal article" date="2014" name="Int. J. Syst. Evol. Microbiol.">
        <title>Complete genome sequence of Corynebacterium casei LMG S-19264T (=DSM 44701T), isolated from a smear-ripened cheese.</title>
        <authorList>
            <consortium name="US DOE Joint Genome Institute (JGI-PGF)"/>
            <person name="Walter F."/>
            <person name="Albersmeier A."/>
            <person name="Kalinowski J."/>
            <person name="Ruckert C."/>
        </authorList>
    </citation>
    <scope>NUCLEOTIDE SEQUENCE</scope>
    <source>
        <strain evidence="2">CGMCC 1.15447</strain>
    </source>
</reference>
<keyword evidence="3" id="KW-1185">Reference proteome</keyword>
<feature type="chain" id="PRO_5037126228" description="Tail specific protease domain-containing protein" evidence="1">
    <location>
        <begin position="22"/>
        <end position="422"/>
    </location>
</feature>
<gene>
    <name evidence="2" type="ORF">GCM10011507_26040</name>
</gene>
<name>A0A916RWZ5_9BACT</name>
<evidence type="ECO:0008006" key="4">
    <source>
        <dbReference type="Google" id="ProtNLM"/>
    </source>
</evidence>
<accession>A0A916RWZ5</accession>
<sequence>MQILRKCLVCFFMLSAALTRAQGIPSLTSAQWRQDLGYFANEITTYHRNPYHLIPKARFDAEVADLRSRIPSMKDDEIVVGLQRLAASIGDGHTFVDTGMLYGAVPTAVPIEVFWFGDELRVVRAAPEYSSVLGTRIIAVGSTPIDEVNRRLQQLIPQGESEWFVMDKSARLITQIEPLAALHIIPDGDTASFTFETDSGRRFTLALRADPPGKSTAMVMLGDRVPLSFQHADDGLWFTYLPDSQTVYVDFRSYQNLEQETKPLWDFIAEHSPKRLIVDMRWNIGGNFMQGREYLVSKIIFLPQLNQTGRLFVITGRRTFSAAMTNVTDFRRETEAILVGEPTGARPNGYQENHWFTLPNSHIRASCATLKYRFQPFRDSAGVFPDQRVDPDWNAFRTGRDAAIDWILRQPLPDNEPRRAAP</sequence>
<dbReference type="AlphaFoldDB" id="A0A916RWZ5"/>
<evidence type="ECO:0000313" key="3">
    <source>
        <dbReference type="Proteomes" id="UP000648801"/>
    </source>
</evidence>
<dbReference type="Proteomes" id="UP000648801">
    <property type="component" value="Unassembled WGS sequence"/>
</dbReference>